<dbReference type="Gene3D" id="2.120.10.80">
    <property type="entry name" value="Kelch-type beta propeller"/>
    <property type="match status" value="2"/>
</dbReference>
<dbReference type="SUPFAM" id="SSF117281">
    <property type="entry name" value="Kelch motif"/>
    <property type="match status" value="1"/>
</dbReference>
<proteinExistence type="predicted"/>
<dbReference type="Pfam" id="PF24681">
    <property type="entry name" value="Kelch_KLHDC2_KLHL20_DRC7"/>
    <property type="match status" value="1"/>
</dbReference>
<protein>
    <submittedName>
        <fullName evidence="1">Galactose oxidase</fullName>
    </submittedName>
</protein>
<dbReference type="EMBL" id="QEAS01000006">
    <property type="protein sequence ID" value="PWG81087.1"/>
    <property type="molecule type" value="Genomic_DNA"/>
</dbReference>
<accession>A0A2U2PI56</accession>
<organism evidence="1 2">
    <name type="scientific">Pararcticibacter amylolyticus</name>
    <dbReference type="NCBI Taxonomy" id="2173175"/>
    <lineage>
        <taxon>Bacteria</taxon>
        <taxon>Pseudomonadati</taxon>
        <taxon>Bacteroidota</taxon>
        <taxon>Sphingobacteriia</taxon>
        <taxon>Sphingobacteriales</taxon>
        <taxon>Sphingobacteriaceae</taxon>
        <taxon>Pararcticibacter</taxon>
    </lineage>
</organism>
<sequence>LAGDWQRMADYVGVARNGAVGFVINDTAYVGSGVTNSGTSTTAKRVGDFRKYNADADDWYLISSLPDGAERAYGVGFSINGKGYVGTGTNDGSVALKDFYEYNPRNNSWRQVASLPAAAAARWGAVAFTLNGKGYVGCGYDGSNDLNDFWEYTPGAGDSDPGTWTQVASIKSKRQFPFAFVINNKAYVGGGYNNSQADISFYRLDGNTWTKLHSLNPDGDSEESDDIKNNDDYNYNISRKSAATFSLDGYGYVTTGNLSSSLSTTWQYNPDRDLWKEVDKFEGSSREAAVGFAIKNYGYVTTGISGSTRLYDTWRFDLSASDDD</sequence>
<gene>
    <name evidence="1" type="ORF">DDR33_09175</name>
</gene>
<dbReference type="PANTHER" id="PTHR45632">
    <property type="entry name" value="LD33804P"/>
    <property type="match status" value="1"/>
</dbReference>
<dbReference type="OrthoDB" id="103335at2"/>
<name>A0A2U2PI56_9SPHI</name>
<dbReference type="RefSeq" id="WP_109415472.1">
    <property type="nucleotide sequence ID" value="NZ_QEAS01000006.1"/>
</dbReference>
<dbReference type="AlphaFoldDB" id="A0A2U2PI56"/>
<feature type="non-terminal residue" evidence="1">
    <location>
        <position position="1"/>
    </location>
</feature>
<dbReference type="Proteomes" id="UP000245647">
    <property type="component" value="Unassembled WGS sequence"/>
</dbReference>
<evidence type="ECO:0000313" key="1">
    <source>
        <dbReference type="EMBL" id="PWG81087.1"/>
    </source>
</evidence>
<comment type="caution">
    <text evidence="1">The sequence shown here is derived from an EMBL/GenBank/DDBJ whole genome shotgun (WGS) entry which is preliminary data.</text>
</comment>
<reference evidence="1 2" key="1">
    <citation type="submission" date="2018-04" db="EMBL/GenBank/DDBJ databases">
        <title>Pedobacter chongqingensis sp. nov., isolated from a rottenly hemp rope.</title>
        <authorList>
            <person name="Cai Y."/>
        </authorList>
    </citation>
    <scope>NUCLEOTIDE SEQUENCE [LARGE SCALE GENOMIC DNA]</scope>
    <source>
        <strain evidence="1 2">FJ4-8</strain>
    </source>
</reference>
<evidence type="ECO:0000313" key="2">
    <source>
        <dbReference type="Proteomes" id="UP000245647"/>
    </source>
</evidence>
<dbReference type="InterPro" id="IPR015915">
    <property type="entry name" value="Kelch-typ_b-propeller"/>
</dbReference>
<keyword evidence="2" id="KW-1185">Reference proteome</keyword>